<dbReference type="GO" id="GO:0019391">
    <property type="term" value="P:glucuronoside catabolic process"/>
    <property type="evidence" value="ECO:0007669"/>
    <property type="project" value="TreeGrafter"/>
</dbReference>
<evidence type="ECO:0000256" key="1">
    <source>
        <dbReference type="ARBA" id="ARBA00003025"/>
    </source>
</evidence>
<dbReference type="GO" id="GO:0030246">
    <property type="term" value="F:carbohydrate binding"/>
    <property type="evidence" value="ECO:0007669"/>
    <property type="project" value="TreeGrafter"/>
</dbReference>
<reference evidence="11" key="1">
    <citation type="submission" date="2017-02" db="UniProtKB">
        <authorList>
            <consortium name="WormBaseParasite"/>
        </authorList>
    </citation>
    <scope>IDENTIFICATION</scope>
</reference>
<dbReference type="STRING" id="451379.A0A0N5AN41"/>
<evidence type="ECO:0000256" key="5">
    <source>
        <dbReference type="ARBA" id="ARBA00022801"/>
    </source>
</evidence>
<dbReference type="PANTHER" id="PTHR10066">
    <property type="entry name" value="BETA-GLUCURONIDASE"/>
    <property type="match status" value="1"/>
</dbReference>
<dbReference type="InterPro" id="IPR023232">
    <property type="entry name" value="Glyco_hydro_2_AS"/>
</dbReference>
<dbReference type="SUPFAM" id="SSF51445">
    <property type="entry name" value="(Trans)glycosidases"/>
    <property type="match status" value="1"/>
</dbReference>
<comment type="similarity">
    <text evidence="2">Belongs to the glycosyl hydrolase 2 family.</text>
</comment>
<keyword evidence="6" id="KW-0326">Glycosidase</keyword>
<evidence type="ECO:0000313" key="11">
    <source>
        <dbReference type="WBParaSite" id="SMUV_0000601601-mRNA-1"/>
    </source>
</evidence>
<dbReference type="EC" id="3.2.1.31" evidence="3"/>
<evidence type="ECO:0000313" key="10">
    <source>
        <dbReference type="Proteomes" id="UP000046393"/>
    </source>
</evidence>
<dbReference type="SUPFAM" id="SSF49303">
    <property type="entry name" value="beta-Galactosidase/glucuronidase domain"/>
    <property type="match status" value="1"/>
</dbReference>
<dbReference type="Pfam" id="PF02837">
    <property type="entry name" value="Glyco_hydro_2_N"/>
    <property type="match status" value="1"/>
</dbReference>
<dbReference type="Gene3D" id="3.20.20.80">
    <property type="entry name" value="Glycosidases"/>
    <property type="match status" value="1"/>
</dbReference>
<dbReference type="AlphaFoldDB" id="A0A0N5AN41"/>
<dbReference type="InterPro" id="IPR006101">
    <property type="entry name" value="Glyco_hydro_2"/>
</dbReference>
<dbReference type="Proteomes" id="UP000046393">
    <property type="component" value="Unplaced"/>
</dbReference>
<dbReference type="InterPro" id="IPR017853">
    <property type="entry name" value="GH"/>
</dbReference>
<dbReference type="InterPro" id="IPR006102">
    <property type="entry name" value="Ig-like_GH2"/>
</dbReference>
<evidence type="ECO:0000259" key="8">
    <source>
        <dbReference type="Pfam" id="PF02836"/>
    </source>
</evidence>
<keyword evidence="5" id="KW-0378">Hydrolase</keyword>
<dbReference type="Gene3D" id="2.60.40.10">
    <property type="entry name" value="Immunoglobulins"/>
    <property type="match status" value="1"/>
</dbReference>
<dbReference type="InterPro" id="IPR036156">
    <property type="entry name" value="Beta-gal/glucu_dom_sf"/>
</dbReference>
<dbReference type="GO" id="GO:0005615">
    <property type="term" value="C:extracellular space"/>
    <property type="evidence" value="ECO:0007669"/>
    <property type="project" value="TreeGrafter"/>
</dbReference>
<sequence>MEQKLKFKEQFEARKIASARGFMVQMSAEPKQILENEHRSYSSLDGIWSFVSEPANSDEIGLKNKWFLKKLSNFKNATVMPVPSAYNDIGVSETLHNHIGWVWYQRHFIETSRFNDTRHFLRFSSVNYFAKIFLNGEEVGEHVGGHLPFELEVTNLVKFDKVNVVTVAVNNTLSDRTIPTGKFEYKTKSTNTSYSYIQHSTNFDFFNYAGILRPVYLIRKSKTFIEDITIRAEYTGEFEYNVFVNKSSDSDNSTSVLVIMRNDDGVTVYKSNKFSDVEVIRNAKAWWPKDMGKPQLYTLEVYLFVNGIPNDAYRIPFGFRTISYTADNILINGRIFYCHGFGMHEDFELIGRGYSAVVMTKDLNMLEWMNGNCYRTSHYPYSEERAMEADRRGIAVITEVPAVGLRKYNKELETLHKQMLAEMIARDRNHPSIFMWSLANEPVSDTEASRAYFQYDSSVSETFFVLQKNFYDFLILILPNLVDFVKTMNTMLPITIVLSNLPESDKAGDLVDVICFNRYYGWYSNLGYLETIKDDVINEVQQWKNKYNKPVLISEYGAEALPGYSQEPSCVFSEQYQFELLEETHKAFDTLRKGNVLVGEMIITLISDISRPFGNHKGVLNRNRQPKMSAYLIKQRYLMLEMMSSSRKLSNI</sequence>
<dbReference type="GO" id="GO:0004566">
    <property type="term" value="F:beta-glucuronidase activity"/>
    <property type="evidence" value="ECO:0007669"/>
    <property type="project" value="UniProtKB-EC"/>
</dbReference>
<feature type="domain" description="Glycoside hydrolase family 2 immunoglobulin-like beta-sandwich" evidence="7">
    <location>
        <begin position="223"/>
        <end position="320"/>
    </location>
</feature>
<evidence type="ECO:0000256" key="2">
    <source>
        <dbReference type="ARBA" id="ARBA00007401"/>
    </source>
</evidence>
<dbReference type="InterPro" id="IPR006103">
    <property type="entry name" value="Glyco_hydro_2_cat"/>
</dbReference>
<proteinExistence type="inferred from homology"/>
<comment type="function">
    <text evidence="1">Plays an important role in the degradation of dermatan and keratan sulfates.</text>
</comment>
<evidence type="ECO:0000259" key="9">
    <source>
        <dbReference type="Pfam" id="PF02837"/>
    </source>
</evidence>
<name>A0A0N5AN41_9BILA</name>
<dbReference type="Gene3D" id="2.60.120.260">
    <property type="entry name" value="Galactose-binding domain-like"/>
    <property type="match status" value="1"/>
</dbReference>
<dbReference type="Pfam" id="PF00703">
    <property type="entry name" value="Glyco_hydro_2"/>
    <property type="match status" value="1"/>
</dbReference>
<dbReference type="InterPro" id="IPR006104">
    <property type="entry name" value="Glyco_hydro_2_N"/>
</dbReference>
<dbReference type="PRINTS" id="PR00132">
    <property type="entry name" value="GLHYDRLASE2"/>
</dbReference>
<evidence type="ECO:0000256" key="4">
    <source>
        <dbReference type="ARBA" id="ARBA00016205"/>
    </source>
</evidence>
<accession>A0A0N5AN41</accession>
<evidence type="ECO:0000256" key="6">
    <source>
        <dbReference type="ARBA" id="ARBA00023295"/>
    </source>
</evidence>
<evidence type="ECO:0000256" key="3">
    <source>
        <dbReference type="ARBA" id="ARBA00012761"/>
    </source>
</evidence>
<dbReference type="SUPFAM" id="SSF49785">
    <property type="entry name" value="Galactose-binding domain-like"/>
    <property type="match status" value="1"/>
</dbReference>
<dbReference type="PROSITE" id="PS00608">
    <property type="entry name" value="GLYCOSYL_HYDROL_F2_2"/>
    <property type="match status" value="1"/>
</dbReference>
<feature type="domain" description="Glycosyl hydrolases family 2 sugar binding" evidence="9">
    <location>
        <begin position="43"/>
        <end position="220"/>
    </location>
</feature>
<dbReference type="WBParaSite" id="SMUV_0000601601-mRNA-1">
    <property type="protein sequence ID" value="SMUV_0000601601-mRNA-1"/>
    <property type="gene ID" value="SMUV_0000601601"/>
</dbReference>
<dbReference type="PANTHER" id="PTHR10066:SF67">
    <property type="entry name" value="BETA-GLUCURONIDASE"/>
    <property type="match status" value="1"/>
</dbReference>
<organism evidence="10 11">
    <name type="scientific">Syphacia muris</name>
    <dbReference type="NCBI Taxonomy" id="451379"/>
    <lineage>
        <taxon>Eukaryota</taxon>
        <taxon>Metazoa</taxon>
        <taxon>Ecdysozoa</taxon>
        <taxon>Nematoda</taxon>
        <taxon>Chromadorea</taxon>
        <taxon>Rhabditida</taxon>
        <taxon>Spirurina</taxon>
        <taxon>Oxyuridomorpha</taxon>
        <taxon>Oxyuroidea</taxon>
        <taxon>Oxyuridae</taxon>
        <taxon>Syphacia</taxon>
    </lineage>
</organism>
<dbReference type="Pfam" id="PF02836">
    <property type="entry name" value="Glyco_hydro_2_C"/>
    <property type="match status" value="1"/>
</dbReference>
<dbReference type="InterPro" id="IPR008979">
    <property type="entry name" value="Galactose-bd-like_sf"/>
</dbReference>
<evidence type="ECO:0000259" key="7">
    <source>
        <dbReference type="Pfam" id="PF00703"/>
    </source>
</evidence>
<feature type="domain" description="Glycoside hydrolase family 2 catalytic" evidence="8">
    <location>
        <begin position="326"/>
        <end position="640"/>
    </location>
</feature>
<protein>
    <recommendedName>
        <fullName evidence="4">Beta-glucuronidase</fullName>
        <ecNumber evidence="3">3.2.1.31</ecNumber>
    </recommendedName>
</protein>
<dbReference type="GO" id="GO:0005975">
    <property type="term" value="P:carbohydrate metabolic process"/>
    <property type="evidence" value="ECO:0007669"/>
    <property type="project" value="InterPro"/>
</dbReference>
<keyword evidence="10" id="KW-1185">Reference proteome</keyword>
<dbReference type="InterPro" id="IPR013783">
    <property type="entry name" value="Ig-like_fold"/>
</dbReference>